<comment type="caution">
    <text evidence="1">The sequence shown here is derived from an EMBL/GenBank/DDBJ whole genome shotgun (WGS) entry which is preliminary data.</text>
</comment>
<dbReference type="AlphaFoldDB" id="K2BC58"/>
<name>K2BC58_9BACT</name>
<evidence type="ECO:0000313" key="1">
    <source>
        <dbReference type="EMBL" id="EKD66393.1"/>
    </source>
</evidence>
<organism evidence="1">
    <name type="scientific">uncultured bacterium</name>
    <name type="common">gcode 4</name>
    <dbReference type="NCBI Taxonomy" id="1234023"/>
    <lineage>
        <taxon>Bacteria</taxon>
        <taxon>environmental samples</taxon>
    </lineage>
</organism>
<dbReference type="EMBL" id="AMFJ01021635">
    <property type="protein sequence ID" value="EKD66393.1"/>
    <property type="molecule type" value="Genomic_DNA"/>
</dbReference>
<reference evidence="1" key="1">
    <citation type="journal article" date="2012" name="Science">
        <title>Fermentation, hydrogen, and sulfur metabolism in multiple uncultivated bacterial phyla.</title>
        <authorList>
            <person name="Wrighton K.C."/>
            <person name="Thomas B.C."/>
            <person name="Sharon I."/>
            <person name="Miller C.S."/>
            <person name="Castelle C.J."/>
            <person name="VerBerkmoes N.C."/>
            <person name="Wilkins M.J."/>
            <person name="Hettich R.L."/>
            <person name="Lipton M.S."/>
            <person name="Williams K.H."/>
            <person name="Long P.E."/>
            <person name="Banfield J.F."/>
        </authorList>
    </citation>
    <scope>NUCLEOTIDE SEQUENCE [LARGE SCALE GENOMIC DNA]</scope>
</reference>
<accession>K2BC58</accession>
<gene>
    <name evidence="1" type="ORF">ACD_49C00049G0026</name>
</gene>
<proteinExistence type="predicted"/>
<sequence length="67" mass="7834">MKKYNISEPFMSNLSEEKIVKVSLANWKNLIINEKDILKLNNGILRLAKNITDISKKDYVQLITIER</sequence>
<protein>
    <submittedName>
        <fullName evidence="1">Uncharacterized protein</fullName>
    </submittedName>
</protein>